<dbReference type="PROSITE" id="PS50020">
    <property type="entry name" value="WW_DOMAIN_2"/>
    <property type="match status" value="2"/>
</dbReference>
<dbReference type="PROSITE" id="PS01159">
    <property type="entry name" value="WW_DOMAIN_1"/>
    <property type="match status" value="2"/>
</dbReference>
<keyword evidence="3" id="KW-1133">Transmembrane helix</keyword>
<dbReference type="EMBL" id="JAADJG010000578">
    <property type="protein sequence ID" value="KAF4443317.1"/>
    <property type="molecule type" value="Genomic_DNA"/>
</dbReference>
<dbReference type="SMART" id="SM00456">
    <property type="entry name" value="WW"/>
    <property type="match status" value="2"/>
</dbReference>
<keyword evidence="6" id="KW-1185">Reference proteome</keyword>
<dbReference type="PANTHER" id="PTHR48050:SF27">
    <property type="entry name" value="GLUCOSYLTRANSFERASE, PUTATIVE (AFU_ORTHOLOGUE AFUA_7G04880)-RELATED"/>
    <property type="match status" value="1"/>
</dbReference>
<dbReference type="FunFam" id="3.40.50.2000:FF:000009">
    <property type="entry name" value="Sterol 3-beta-glucosyltransferase UGT80A2"/>
    <property type="match status" value="1"/>
</dbReference>
<dbReference type="OrthoDB" id="3045089at2759"/>
<dbReference type="InterPro" id="IPR004276">
    <property type="entry name" value="GlycoTrans_28_N"/>
</dbReference>
<organism evidence="5 6">
    <name type="scientific">Fusarium austroafricanum</name>
    <dbReference type="NCBI Taxonomy" id="2364996"/>
    <lineage>
        <taxon>Eukaryota</taxon>
        <taxon>Fungi</taxon>
        <taxon>Dikarya</taxon>
        <taxon>Ascomycota</taxon>
        <taxon>Pezizomycotina</taxon>
        <taxon>Sordariomycetes</taxon>
        <taxon>Hypocreomycetidae</taxon>
        <taxon>Hypocreales</taxon>
        <taxon>Nectriaceae</taxon>
        <taxon>Fusarium</taxon>
        <taxon>Fusarium concolor species complex</taxon>
    </lineage>
</organism>
<evidence type="ECO:0000256" key="2">
    <source>
        <dbReference type="SAM" id="MobiDB-lite"/>
    </source>
</evidence>
<dbReference type="Pfam" id="PF00397">
    <property type="entry name" value="WW"/>
    <property type="match status" value="2"/>
</dbReference>
<proteinExistence type="predicted"/>
<dbReference type="CDD" id="cd03784">
    <property type="entry name" value="GT1_Gtf-like"/>
    <property type="match status" value="1"/>
</dbReference>
<feature type="domain" description="WW" evidence="4">
    <location>
        <begin position="451"/>
        <end position="484"/>
    </location>
</feature>
<evidence type="ECO:0000256" key="3">
    <source>
        <dbReference type="SAM" id="Phobius"/>
    </source>
</evidence>
<name>A0A8H4K269_9HYPO</name>
<dbReference type="SUPFAM" id="SSF53756">
    <property type="entry name" value="UDP-Glycosyltransferase/glycogen phosphorylase"/>
    <property type="match status" value="1"/>
</dbReference>
<sequence>MADPITSSIEIGISVIKAGASIATWWELRQRNKREEGQSSTSSGRGAGLDEIYLVFASLGQRLMALDVVNYDALPQALAAVKVAMDISEHDLTFELERLDPILQYLIACGFLFCAACHPMPIYYGYGCGVMNDTNWSNPENPTYWNIDIDQAIAYLKSVPHPFQLLKKSPSRIGHSEPYYEKYDKKALKAEAAVVADMFKQIEKVGYPQPLPPNDRIRIDNWSMPFATYGGSVMYANVGHDTSFIMTWQLDPGRFLYAWTIGERADLRPGEGVLLQDEHIGALASWLEGLNGITFKVLLDSDLDWAKIKLKSSTKKFCMAQSGNEYNIRGIPDVIVRHPDPTALLAARLDTLHMVSVSVPFTKPKEQTTTSQTPSPAPSSPQSPRVFSSPPTSPQSQSTMSPSSMPAKVAQPQFHPQPEVQPTLPWVDPTPMTPISPQVSIPPNAASDPFTPLPAGWESRFTPQGQIYYINHNDQTTSWTKPVVPVLSPLPPGWQEMHTPDGRPYYVDHNTQTTSWDRPPPVELTLPTYQSVNARKPVSLSTASTMSSMPVSDKRSSISMQSEATTTVSNSQVQQSRVKLNNYSNPCPQRPRQLLDPYLYPTQGKTVCWVADVPVTPDIYQKLPSDQYETSYIRHTALAGQATDLQKLDFSLRQKGRTELVIGLNLHNESTFKREVINAQLIKSLGSILEVLRTHSFSREFKERCNGSPLSGIVVCILIHQDRMKDVPWLRQTGISFFWDIPSSVPISDSKKGNGQFYDDAHKATRKILGKEVKLNLNEYTTTFHLQDWERSHGLIPDIVSGADPVQVVLCSTYRSWTGSYAADSFKHICNLLDARLCISVPGGTTVTGTSLEKQWQLSQYRRKPAESGQDAHCEDRFFEHNWKNKVFILQIVTITIAFILGIAKVATKPRGIPMTRADIMAITMSLKSYAFLAYEYVTQKIDKFKRFGSLKANAILNTMDVVFWSVVMGLAFSMLVRTGIFELAANGEDDNQQQNGPPQYEALAELEATTTGRDDGRIDIDLSSRIARRLSRLVPTEKPPFLSEQDLNRPPEYTETSENSIRLNIVIQVVGSRGDVQPFVALGSELKRHGHRVRLATHGQFDKFVRDSGLEFFSIGGDPTELMAYMVKNPGLFPSMKTLRGGEIQKKRKMVDEMLHKCWKSCIEPDEATRQPFVADAIIANPPSFAHIHCAQALGVPLHLMFTMPWTSTREFCHPLANLKSNGSDMSASAANYVSYSLVEWMTWQGLGDIINAWRNTIDLEPIPFSEALVPKPADWAENIDVCGFFFREAPSYQPEAALAEFLSGGPPPVYIGFGSIVIDDPEKLTATILEAVRATGTRAIISRGWSKLGGGSPGDDQVFFLGDCPHEWLFQHVRAVVHHGGAGTTACGLLNAKSTAIVPFFGDQPFWGNMVHAGGAGPAPIAFKSLNSHNLAEAIRFCLRPEVSTAARQIADKMSSEAGVRRAVTSFHTNLPLNSMRCGLLPNLPAVWLFERKGRQVKLSKTAAEILVEAEKVSWNTLKPYRSKPVYIENRRWDPVTATISTLATTGVGMVTSASDIVVKPIQALRPSSSRSSIREPDVRAEPSSEQTSDKVYGRPAALDLPPEPKKYNVKEPDHGAIAAMKGSASGVGGFFKHYSKGMLLDLPYAVTEGMRNAPKLYGGKAYDPGAVTDWKSGGIAAGKNFAHGMVEGIGGIVMEPVRGAKKEGAAGAAKGVGIGLLNLGTKISSGAIGLVALPSQGMYQSARALAKRKTGKSVMEARKAEGQYFLRQSNTAECQGKRNAVIESFERAIEEAGVSKR</sequence>
<gene>
    <name evidence="5" type="ORF">F53441_11469</name>
</gene>
<dbReference type="PANTHER" id="PTHR48050">
    <property type="entry name" value="STEROL 3-BETA-GLUCOSYLTRANSFERASE"/>
    <property type="match status" value="1"/>
</dbReference>
<feature type="region of interest" description="Disordered" evidence="2">
    <location>
        <begin position="362"/>
        <end position="439"/>
    </location>
</feature>
<feature type="compositionally biased region" description="Basic and acidic residues" evidence="2">
    <location>
        <begin position="1575"/>
        <end position="1595"/>
    </location>
</feature>
<reference evidence="5" key="1">
    <citation type="submission" date="2020-01" db="EMBL/GenBank/DDBJ databases">
        <title>Identification and distribution of gene clusters putatively required for synthesis of sphingolipid metabolism inhibitors in phylogenetically diverse species of the filamentous fungus Fusarium.</title>
        <authorList>
            <person name="Kim H.-S."/>
            <person name="Busman M."/>
            <person name="Brown D.W."/>
            <person name="Divon H."/>
            <person name="Uhlig S."/>
            <person name="Proctor R.H."/>
        </authorList>
    </citation>
    <scope>NUCLEOTIDE SEQUENCE</scope>
    <source>
        <strain evidence="5">NRRL 53441</strain>
    </source>
</reference>
<dbReference type="InterPro" id="IPR001202">
    <property type="entry name" value="WW_dom"/>
</dbReference>
<dbReference type="GO" id="GO:0005975">
    <property type="term" value="P:carbohydrate metabolic process"/>
    <property type="evidence" value="ECO:0007669"/>
    <property type="project" value="InterPro"/>
</dbReference>
<dbReference type="FunFam" id="3.40.50.2000:FF:000268">
    <property type="entry name" value="Glycosyltransferase family 1 protein"/>
    <property type="match status" value="1"/>
</dbReference>
<accession>A0A8H4K269</accession>
<dbReference type="InterPro" id="IPR050426">
    <property type="entry name" value="Glycosyltransferase_28"/>
</dbReference>
<dbReference type="Gene3D" id="3.40.50.2000">
    <property type="entry name" value="Glycogen Phosphorylase B"/>
    <property type="match status" value="2"/>
</dbReference>
<keyword evidence="3" id="KW-0812">Transmembrane</keyword>
<evidence type="ECO:0000313" key="6">
    <source>
        <dbReference type="Proteomes" id="UP000605986"/>
    </source>
</evidence>
<feature type="compositionally biased region" description="Low complexity" evidence="2">
    <location>
        <begin position="382"/>
        <end position="406"/>
    </location>
</feature>
<dbReference type="Gene3D" id="2.20.70.10">
    <property type="match status" value="2"/>
</dbReference>
<evidence type="ECO:0000256" key="1">
    <source>
        <dbReference type="ARBA" id="ARBA00022679"/>
    </source>
</evidence>
<dbReference type="CDD" id="cd00201">
    <property type="entry name" value="WW"/>
    <property type="match status" value="2"/>
</dbReference>
<evidence type="ECO:0000313" key="5">
    <source>
        <dbReference type="EMBL" id="KAF4443317.1"/>
    </source>
</evidence>
<feature type="transmembrane region" description="Helical" evidence="3">
    <location>
        <begin position="887"/>
        <end position="907"/>
    </location>
</feature>
<comment type="caution">
    <text evidence="5">The sequence shown here is derived from an EMBL/GenBank/DDBJ whole genome shotgun (WGS) entry which is preliminary data.</text>
</comment>
<dbReference type="SUPFAM" id="SSF51045">
    <property type="entry name" value="WW domain"/>
    <property type="match status" value="2"/>
</dbReference>
<dbReference type="Pfam" id="PF03033">
    <property type="entry name" value="Glyco_transf_28"/>
    <property type="match status" value="1"/>
</dbReference>
<dbReference type="Proteomes" id="UP000605986">
    <property type="component" value="Unassembled WGS sequence"/>
</dbReference>
<keyword evidence="1" id="KW-0808">Transferase</keyword>
<feature type="region of interest" description="Disordered" evidence="2">
    <location>
        <begin position="1570"/>
        <end position="1608"/>
    </location>
</feature>
<dbReference type="GO" id="GO:0016906">
    <property type="term" value="F:sterol 3-beta-glucosyltransferase activity"/>
    <property type="evidence" value="ECO:0007669"/>
    <property type="project" value="UniProtKB-ARBA"/>
</dbReference>
<dbReference type="InterPro" id="IPR036020">
    <property type="entry name" value="WW_dom_sf"/>
</dbReference>
<dbReference type="InterPro" id="IPR002213">
    <property type="entry name" value="UDP_glucos_trans"/>
</dbReference>
<feature type="domain" description="WW" evidence="4">
    <location>
        <begin position="488"/>
        <end position="521"/>
    </location>
</feature>
<evidence type="ECO:0000259" key="4">
    <source>
        <dbReference type="PROSITE" id="PS50020"/>
    </source>
</evidence>
<keyword evidence="3" id="KW-0472">Membrane</keyword>
<protein>
    <submittedName>
        <fullName evidence="5">Atrophin-1 interacting protein 2 (WW domain containing E3 ubiquitin protein ligase 2)</fullName>
    </submittedName>
</protein>
<feature type="transmembrane region" description="Helical" evidence="3">
    <location>
        <begin position="955"/>
        <end position="977"/>
    </location>
</feature>
<dbReference type="Pfam" id="PF01644">
    <property type="entry name" value="Chitin_synth_1"/>
    <property type="match status" value="1"/>
</dbReference>